<dbReference type="AlphaFoldDB" id="A7N5R4"/>
<name>A7N5R4_VIBC1</name>
<reference evidence="1 2" key="1">
    <citation type="submission" date="2007-08" db="EMBL/GenBank/DDBJ databases">
        <authorList>
            <consortium name="The Vibrio harveyi Genome Sequencing Project"/>
            <person name="Bassler B."/>
            <person name="Clifton S.W."/>
            <person name="Fulton L."/>
            <person name="Delehaunty K."/>
            <person name="Fronick C."/>
            <person name="Harrison M."/>
            <person name="Markivic C."/>
            <person name="Fulton R."/>
            <person name="Tin-Wollam A.-M."/>
            <person name="Shah N."/>
            <person name="Pepin K."/>
            <person name="Nash W."/>
            <person name="Thiruvilangam P."/>
            <person name="Bhonagiri V."/>
            <person name="Waters C."/>
            <person name="Tu K.C."/>
            <person name="Irgon J."/>
            <person name="Wilson R.K."/>
        </authorList>
    </citation>
    <scope>NUCLEOTIDE SEQUENCE [LARGE SCALE GENOMIC DNA]</scope>
    <source>
        <strain evidence="2">ATCC BAA-1116 / BB120</strain>
    </source>
</reference>
<accession>A7N5R4</accession>
<dbReference type="EMBL" id="CP000790">
    <property type="protein sequence ID" value="ABU72735.1"/>
    <property type="molecule type" value="Genomic_DNA"/>
</dbReference>
<evidence type="ECO:0000313" key="2">
    <source>
        <dbReference type="Proteomes" id="UP000008152"/>
    </source>
</evidence>
<protein>
    <submittedName>
        <fullName evidence="1">Uncharacterized protein</fullName>
    </submittedName>
</protein>
<dbReference type="Proteomes" id="UP000008152">
    <property type="component" value="Chromosome II"/>
</dbReference>
<dbReference type="KEGG" id="vha:VIBHAR_04826"/>
<dbReference type="PATRIC" id="fig|338187.36.peg.3713"/>
<evidence type="ECO:0000313" key="1">
    <source>
        <dbReference type="EMBL" id="ABU72735.1"/>
    </source>
</evidence>
<sequence length="53" mass="6145">MTLHECEYSHYRAAHLTNCVLFLSLLHGRLCDKKQRDVKKQGGTSKWNIAIDD</sequence>
<proteinExistence type="predicted"/>
<gene>
    <name evidence="1" type="ordered locus">VIBHAR_04826</name>
</gene>
<organism evidence="1 2">
    <name type="scientific">Vibrio campbellii (strain ATCC BAA-1116)</name>
    <dbReference type="NCBI Taxonomy" id="2902295"/>
    <lineage>
        <taxon>Bacteria</taxon>
        <taxon>Pseudomonadati</taxon>
        <taxon>Pseudomonadota</taxon>
        <taxon>Gammaproteobacteria</taxon>
        <taxon>Vibrionales</taxon>
        <taxon>Vibrionaceae</taxon>
        <taxon>Vibrio</taxon>
    </lineage>
</organism>